<accession>A0A2A5T226</accession>
<evidence type="ECO:0000259" key="1">
    <source>
        <dbReference type="Pfam" id="PF13737"/>
    </source>
</evidence>
<keyword evidence="3" id="KW-1185">Reference proteome</keyword>
<name>A0A2A5T226_9GAMM</name>
<dbReference type="Proteomes" id="UP000219020">
    <property type="component" value="Unassembled WGS sequence"/>
</dbReference>
<protein>
    <recommendedName>
        <fullName evidence="1">Transposase DDE domain-containing protein</fullName>
    </recommendedName>
</protein>
<gene>
    <name evidence="2" type="ORF">BTN49_2177</name>
</gene>
<dbReference type="InterPro" id="IPR025668">
    <property type="entry name" value="Tnp_DDE_dom"/>
</dbReference>
<sequence length="54" mass="6424">MDTSIETVLMVQSIFKLPLRRLKGFLNTVFTLMRVPLKSPRYTYISNVFEERRS</sequence>
<dbReference type="EMBL" id="NBYY01000024">
    <property type="protein sequence ID" value="PCS22223.1"/>
    <property type="molecule type" value="Genomic_DNA"/>
</dbReference>
<dbReference type="Pfam" id="PF13737">
    <property type="entry name" value="DDE_Tnp_1_5"/>
    <property type="match status" value="1"/>
</dbReference>
<evidence type="ECO:0000313" key="3">
    <source>
        <dbReference type="Proteomes" id="UP000219020"/>
    </source>
</evidence>
<reference evidence="3" key="1">
    <citation type="submission" date="2017-04" db="EMBL/GenBank/DDBJ databases">
        <title>Genome evolution of the luminous symbionts of deep sea anglerfish.</title>
        <authorList>
            <person name="Hendry T.A."/>
        </authorList>
    </citation>
    <scope>NUCLEOTIDE SEQUENCE [LARGE SCALE GENOMIC DNA]</scope>
</reference>
<comment type="caution">
    <text evidence="2">The sequence shown here is derived from an EMBL/GenBank/DDBJ whole genome shotgun (WGS) entry which is preliminary data.</text>
</comment>
<evidence type="ECO:0000313" key="2">
    <source>
        <dbReference type="EMBL" id="PCS22223.1"/>
    </source>
</evidence>
<proteinExistence type="predicted"/>
<organism evidence="2 3">
    <name type="scientific">Candidatus Enterovibrio escicola</name>
    <dbReference type="NCBI Taxonomy" id="1927127"/>
    <lineage>
        <taxon>Bacteria</taxon>
        <taxon>Pseudomonadati</taxon>
        <taxon>Pseudomonadota</taxon>
        <taxon>Gammaproteobacteria</taxon>
        <taxon>Vibrionales</taxon>
        <taxon>Vibrionaceae</taxon>
        <taxon>Enterovibrio</taxon>
    </lineage>
</organism>
<dbReference type="AlphaFoldDB" id="A0A2A5T226"/>
<feature type="domain" description="Transposase DDE" evidence="1">
    <location>
        <begin position="2"/>
        <end position="46"/>
    </location>
</feature>